<organism evidence="1 2">
    <name type="scientific">Solea senegalensis</name>
    <name type="common">Senegalese sole</name>
    <dbReference type="NCBI Taxonomy" id="28829"/>
    <lineage>
        <taxon>Eukaryota</taxon>
        <taxon>Metazoa</taxon>
        <taxon>Chordata</taxon>
        <taxon>Craniata</taxon>
        <taxon>Vertebrata</taxon>
        <taxon>Euteleostomi</taxon>
        <taxon>Actinopterygii</taxon>
        <taxon>Neopterygii</taxon>
        <taxon>Teleostei</taxon>
        <taxon>Neoteleostei</taxon>
        <taxon>Acanthomorphata</taxon>
        <taxon>Carangaria</taxon>
        <taxon>Pleuronectiformes</taxon>
        <taxon>Pleuronectoidei</taxon>
        <taxon>Soleidae</taxon>
        <taxon>Solea</taxon>
    </lineage>
</organism>
<sequence length="78" mass="8936">MCQPEDGQSLSWKKKEIIEKNRRNGNDAVIIGLTRRVKWRKRLILSTEEVSRGFYRHPGLCLLPAVDCLVPAVKKVCS</sequence>
<evidence type="ECO:0000313" key="1">
    <source>
        <dbReference type="EMBL" id="KAG7525032.1"/>
    </source>
</evidence>
<comment type="caution">
    <text evidence="1">The sequence shown here is derived from an EMBL/GenBank/DDBJ whole genome shotgun (WGS) entry which is preliminary data.</text>
</comment>
<name>A0AAV6T6J5_SOLSE</name>
<dbReference type="Proteomes" id="UP000693946">
    <property type="component" value="Linkage Group LG1"/>
</dbReference>
<dbReference type="EMBL" id="JAGKHQ010000001">
    <property type="protein sequence ID" value="KAG7525032.1"/>
    <property type="molecule type" value="Genomic_DNA"/>
</dbReference>
<dbReference type="AlphaFoldDB" id="A0AAV6T6J5"/>
<evidence type="ECO:0000313" key="2">
    <source>
        <dbReference type="Proteomes" id="UP000693946"/>
    </source>
</evidence>
<accession>A0AAV6T6J5</accession>
<proteinExistence type="predicted"/>
<protein>
    <submittedName>
        <fullName evidence="1">Uncharacterized protein</fullName>
    </submittedName>
</protein>
<gene>
    <name evidence="1" type="ORF">JOB18_020737</name>
</gene>
<reference evidence="1 2" key="1">
    <citation type="journal article" date="2021" name="Sci. Rep.">
        <title>Chromosome anchoring in Senegalese sole (Solea senegalensis) reveals sex-associated markers and genome rearrangements in flatfish.</title>
        <authorList>
            <person name="Guerrero-Cozar I."/>
            <person name="Gomez-Garrido J."/>
            <person name="Berbel C."/>
            <person name="Martinez-Blanch J.F."/>
            <person name="Alioto T."/>
            <person name="Claros M.G."/>
            <person name="Gagnaire P.A."/>
            <person name="Manchado M."/>
        </authorList>
    </citation>
    <scope>NUCLEOTIDE SEQUENCE [LARGE SCALE GENOMIC DNA]</scope>
    <source>
        <strain evidence="1">Sse05_10M</strain>
    </source>
</reference>
<keyword evidence="2" id="KW-1185">Reference proteome</keyword>